<dbReference type="KEGG" id="lck:HN018_23320"/>
<dbReference type="RefSeq" id="WP_171833907.1">
    <property type="nucleotide sequence ID" value="NZ_CP053709.1"/>
</dbReference>
<dbReference type="AlphaFoldDB" id="A0A6M8HY55"/>
<sequence>MTLTREVLLDLVVLLDLPRPHDATLRRAGGSQAWLAQDYSVLLAGWMGNWPTLCIAEQIGRSRGSIWAKTRRMGLPRRERRSLVWPILIPAMAQDWPIEPVVPERLPDEWMTRGTQTPIRMQSKRGGSEVDWAGSSGALIDIGMRCWSGQRPRKIAEDYGVSYRTITSQLHWLQIPTMPRTQQVDHFDPDIGNARMTEAKYKMMTCVSDERFPYWTHRMRREKSRRDVKAKLYDAAFI</sequence>
<evidence type="ECO:0000313" key="2">
    <source>
        <dbReference type="Proteomes" id="UP000500767"/>
    </source>
</evidence>
<protein>
    <submittedName>
        <fullName evidence="1">Uncharacterized protein</fullName>
    </submittedName>
</protein>
<dbReference type="EMBL" id="CP053709">
    <property type="protein sequence ID" value="QKE93117.1"/>
    <property type="molecule type" value="Genomic_DNA"/>
</dbReference>
<geneLocation type="plasmid" evidence="1 2">
    <name>unnamed1</name>
</geneLocation>
<accession>A0A6M8HY55</accession>
<proteinExistence type="predicted"/>
<keyword evidence="2" id="KW-1185">Reference proteome</keyword>
<name>A0A6M8HY55_9PROT</name>
<organism evidence="1 2">
    <name type="scientific">Lichenicola cladoniae</name>
    <dbReference type="NCBI Taxonomy" id="1484109"/>
    <lineage>
        <taxon>Bacteria</taxon>
        <taxon>Pseudomonadati</taxon>
        <taxon>Pseudomonadota</taxon>
        <taxon>Alphaproteobacteria</taxon>
        <taxon>Acetobacterales</taxon>
        <taxon>Acetobacteraceae</taxon>
        <taxon>Lichenicola</taxon>
    </lineage>
</organism>
<reference evidence="1 2" key="1">
    <citation type="journal article" date="2014" name="World J. Microbiol. Biotechnol.">
        <title>Biodiversity and physiological characteristics of Antarctic and Arctic lichens-associated bacteria.</title>
        <authorList>
            <person name="Lee Y.M."/>
            <person name="Kim E.H."/>
            <person name="Lee H.K."/>
            <person name="Hong S.G."/>
        </authorList>
    </citation>
    <scope>NUCLEOTIDE SEQUENCE [LARGE SCALE GENOMIC DNA]</scope>
    <source>
        <strain evidence="1 2">PAMC 26569</strain>
        <plasmid evidence="1">unnamed1</plasmid>
    </source>
</reference>
<evidence type="ECO:0000313" key="1">
    <source>
        <dbReference type="EMBL" id="QKE93117.1"/>
    </source>
</evidence>
<keyword evidence="1" id="KW-0614">Plasmid</keyword>
<gene>
    <name evidence="1" type="ORF">HN018_23320</name>
</gene>
<dbReference type="Proteomes" id="UP000500767">
    <property type="component" value="Plasmid unnamed1"/>
</dbReference>